<reference evidence="5" key="1">
    <citation type="submission" date="2008-11" db="EMBL/GenBank/DDBJ databases">
        <title>Different origins of the tetronate ring in near mirror-image antibiotics:evidence for convergent evolution?</title>
        <authorList>
            <person name="Demydchuk Y.A."/>
            <person name="Sun Y."/>
            <person name="Leadlay P.F."/>
        </authorList>
    </citation>
    <scope>NUCLEOTIDE SEQUENCE</scope>
    <source>
        <strain evidence="5">NCIMB 11426</strain>
    </source>
</reference>
<proteinExistence type="predicted"/>
<dbReference type="PROSITE" id="PS50977">
    <property type="entry name" value="HTH_TETR_2"/>
    <property type="match status" value="1"/>
</dbReference>
<dbReference type="Pfam" id="PF17920">
    <property type="entry name" value="TetR_C_16"/>
    <property type="match status" value="1"/>
</dbReference>
<dbReference type="Gene3D" id="1.10.357.10">
    <property type="entry name" value="Tetracycline Repressor, domain 2"/>
    <property type="match status" value="1"/>
</dbReference>
<protein>
    <submittedName>
        <fullName evidence="5">Putative TetR-family transcriptional regulator</fullName>
    </submittedName>
</protein>
<dbReference type="InterPro" id="IPR050109">
    <property type="entry name" value="HTH-type_TetR-like_transc_reg"/>
</dbReference>
<dbReference type="InterPro" id="IPR009057">
    <property type="entry name" value="Homeodomain-like_sf"/>
</dbReference>
<dbReference type="SMR" id="D7F1P5"/>
<dbReference type="SUPFAM" id="SSF46689">
    <property type="entry name" value="Homeodomain-like"/>
    <property type="match status" value="1"/>
</dbReference>
<sequence>MGGRRLDHRPRRGARAALPSGSAGGPRLGTASRLPSRPPGRAGELTSASHGAEPGVPPTRRELILQAAVELFGRRGFRGTTVRAIAEQAGVDPALVMHHFGSKEKIFSVVIREAMRADAFLPEPGEGTDSAPGRKLLRAFLVRWEASAAKPSPLMVVFRSAMEHPEASRLFSEVASGEFLLPLATRLRAPDPHLQATVLGVLLVGLVTGRYVVRVEPLASLSLDAVVDLFGPHVDRMIGDWITPETETA</sequence>
<evidence type="ECO:0000256" key="1">
    <source>
        <dbReference type="ARBA" id="ARBA00023125"/>
    </source>
</evidence>
<evidence type="ECO:0000313" key="5">
    <source>
        <dbReference type="EMBL" id="ACR50798.1"/>
    </source>
</evidence>
<dbReference type="GO" id="GO:0003700">
    <property type="term" value="F:DNA-binding transcription factor activity"/>
    <property type="evidence" value="ECO:0007669"/>
    <property type="project" value="TreeGrafter"/>
</dbReference>
<name>D7F1P5_9ACTN</name>
<organism evidence="5">
    <name type="scientific">Streptomyces longisporoflavus</name>
    <dbReference type="NCBI Taxonomy" id="28044"/>
    <lineage>
        <taxon>Bacteria</taxon>
        <taxon>Bacillati</taxon>
        <taxon>Actinomycetota</taxon>
        <taxon>Actinomycetes</taxon>
        <taxon>Kitasatosporales</taxon>
        <taxon>Streptomycetaceae</taxon>
        <taxon>Streptomyces</taxon>
    </lineage>
</organism>
<feature type="domain" description="HTH tetR-type" evidence="4">
    <location>
        <begin position="58"/>
        <end position="118"/>
    </location>
</feature>
<dbReference type="GO" id="GO:0000976">
    <property type="term" value="F:transcription cis-regulatory region binding"/>
    <property type="evidence" value="ECO:0007669"/>
    <property type="project" value="TreeGrafter"/>
</dbReference>
<evidence type="ECO:0000259" key="4">
    <source>
        <dbReference type="PROSITE" id="PS50977"/>
    </source>
</evidence>
<dbReference type="PANTHER" id="PTHR30055:SF235">
    <property type="entry name" value="TRANSCRIPTIONAL REGULATORY PROTEIN"/>
    <property type="match status" value="1"/>
</dbReference>
<feature type="region of interest" description="Disordered" evidence="3">
    <location>
        <begin position="1"/>
        <end position="58"/>
    </location>
</feature>
<dbReference type="InterPro" id="IPR036271">
    <property type="entry name" value="Tet_transcr_reg_TetR-rel_C_sf"/>
</dbReference>
<evidence type="ECO:0000256" key="2">
    <source>
        <dbReference type="PROSITE-ProRule" id="PRU00335"/>
    </source>
</evidence>
<dbReference type="AlphaFoldDB" id="D7F1P5"/>
<accession>D7F1P5</accession>
<evidence type="ECO:0000256" key="3">
    <source>
        <dbReference type="SAM" id="MobiDB-lite"/>
    </source>
</evidence>
<keyword evidence="1 2" id="KW-0238">DNA-binding</keyword>
<dbReference type="EMBL" id="FJ462704">
    <property type="protein sequence ID" value="ACR50798.1"/>
    <property type="molecule type" value="Genomic_DNA"/>
</dbReference>
<dbReference type="PRINTS" id="PR00455">
    <property type="entry name" value="HTHTETR"/>
</dbReference>
<dbReference type="SUPFAM" id="SSF48498">
    <property type="entry name" value="Tetracyclin repressor-like, C-terminal domain"/>
    <property type="match status" value="1"/>
</dbReference>
<dbReference type="PANTHER" id="PTHR30055">
    <property type="entry name" value="HTH-TYPE TRANSCRIPTIONAL REGULATOR RUTR"/>
    <property type="match status" value="1"/>
</dbReference>
<gene>
    <name evidence="5" type="primary">tsn22</name>
</gene>
<dbReference type="InterPro" id="IPR001647">
    <property type="entry name" value="HTH_TetR"/>
</dbReference>
<dbReference type="Pfam" id="PF00440">
    <property type="entry name" value="TetR_N"/>
    <property type="match status" value="1"/>
</dbReference>
<feature type="compositionally biased region" description="Basic residues" evidence="3">
    <location>
        <begin position="1"/>
        <end position="14"/>
    </location>
</feature>
<dbReference type="InterPro" id="IPR041678">
    <property type="entry name" value="TetR_C_16"/>
</dbReference>
<dbReference type="Gene3D" id="1.10.10.60">
    <property type="entry name" value="Homeodomain-like"/>
    <property type="match status" value="1"/>
</dbReference>
<feature type="DNA-binding region" description="H-T-H motif" evidence="2">
    <location>
        <begin position="81"/>
        <end position="100"/>
    </location>
</feature>